<protein>
    <submittedName>
        <fullName evidence="2">Transcriptional regulator, LuxR family</fullName>
    </submittedName>
</protein>
<dbReference type="InterPro" id="IPR016032">
    <property type="entry name" value="Sig_transdc_resp-reg_C-effctor"/>
</dbReference>
<dbReference type="GO" id="GO:0003677">
    <property type="term" value="F:DNA binding"/>
    <property type="evidence" value="ECO:0007669"/>
    <property type="project" value="InterPro"/>
</dbReference>
<evidence type="ECO:0000313" key="2">
    <source>
        <dbReference type="EMBL" id="ERI81465.1"/>
    </source>
</evidence>
<dbReference type="Gene3D" id="1.10.10.10">
    <property type="entry name" value="Winged helix-like DNA-binding domain superfamily/Winged helix DNA-binding domain"/>
    <property type="match status" value="1"/>
</dbReference>
<proteinExistence type="predicted"/>
<comment type="caution">
    <text evidence="2">The sequence shown here is derived from an EMBL/GenBank/DDBJ whole genome shotgun (WGS) entry which is preliminary data.</text>
</comment>
<dbReference type="Proteomes" id="UP000016496">
    <property type="component" value="Unassembled WGS sequence"/>
</dbReference>
<dbReference type="OrthoDB" id="1050047at2"/>
<dbReference type="InterPro" id="IPR000792">
    <property type="entry name" value="Tscrpt_reg_LuxR_C"/>
</dbReference>
<accession>U2CA97</accession>
<dbReference type="PRINTS" id="PR00038">
    <property type="entry name" value="HTHLUXR"/>
</dbReference>
<dbReference type="PATRIC" id="fig|1321819.3.peg.2980"/>
<evidence type="ECO:0000313" key="3">
    <source>
        <dbReference type="Proteomes" id="UP000016496"/>
    </source>
</evidence>
<gene>
    <name evidence="2" type="ORF">HMPREF1981_03229</name>
</gene>
<dbReference type="InterPro" id="IPR036388">
    <property type="entry name" value="WH-like_DNA-bd_sf"/>
</dbReference>
<dbReference type="EMBL" id="AWSV01000162">
    <property type="protein sequence ID" value="ERI81465.1"/>
    <property type="molecule type" value="Genomic_DNA"/>
</dbReference>
<sequence length="129" mass="14979">MNMSPRVLTKRQKQFVECIAWGASYKEVADYFHVSWSTVDNTLRNAKSRLGLSKVTELGAWWFCANFGISFDLSPLARRHITSLLLCLFLSGEAAFSSDKVYAVRRVRRARTEYRTRRQETSTNKPYIF</sequence>
<evidence type="ECO:0000259" key="1">
    <source>
        <dbReference type="SMART" id="SM00421"/>
    </source>
</evidence>
<dbReference type="GO" id="GO:0006355">
    <property type="term" value="P:regulation of DNA-templated transcription"/>
    <property type="evidence" value="ECO:0007669"/>
    <property type="project" value="InterPro"/>
</dbReference>
<reference evidence="2 3" key="1">
    <citation type="submission" date="2013-08" db="EMBL/GenBank/DDBJ databases">
        <authorList>
            <person name="Weinstock G."/>
            <person name="Sodergren E."/>
            <person name="Wylie T."/>
            <person name="Fulton L."/>
            <person name="Fulton R."/>
            <person name="Fronick C."/>
            <person name="O'Laughlin M."/>
            <person name="Godfrey J."/>
            <person name="Miner T."/>
            <person name="Herter B."/>
            <person name="Appelbaum E."/>
            <person name="Cordes M."/>
            <person name="Lek S."/>
            <person name="Wollam A."/>
            <person name="Pepin K.H."/>
            <person name="Palsikar V.B."/>
            <person name="Mitreva M."/>
            <person name="Wilson R.K."/>
        </authorList>
    </citation>
    <scope>NUCLEOTIDE SEQUENCE [LARGE SCALE GENOMIC DNA]</scope>
    <source>
        <strain evidence="2 3">F0041</strain>
    </source>
</reference>
<dbReference type="SMART" id="SM00421">
    <property type="entry name" value="HTH_LUXR"/>
    <property type="match status" value="1"/>
</dbReference>
<dbReference type="HOGENOM" id="CLU_159786_0_0_10"/>
<name>U2CA97_9BACE</name>
<feature type="domain" description="HTH luxR-type" evidence="1">
    <location>
        <begin position="5"/>
        <end position="62"/>
    </location>
</feature>
<dbReference type="SUPFAM" id="SSF46894">
    <property type="entry name" value="C-terminal effector domain of the bipartite response regulators"/>
    <property type="match status" value="1"/>
</dbReference>
<organism evidence="2 3">
    <name type="scientific">Bacteroides pyogenes F0041</name>
    <dbReference type="NCBI Taxonomy" id="1321819"/>
    <lineage>
        <taxon>Bacteria</taxon>
        <taxon>Pseudomonadati</taxon>
        <taxon>Bacteroidota</taxon>
        <taxon>Bacteroidia</taxon>
        <taxon>Bacteroidales</taxon>
        <taxon>Bacteroidaceae</taxon>
        <taxon>Bacteroides</taxon>
    </lineage>
</organism>
<dbReference type="AlphaFoldDB" id="U2CA97"/>
<dbReference type="Pfam" id="PF00196">
    <property type="entry name" value="GerE"/>
    <property type="match status" value="1"/>
</dbReference>